<feature type="region of interest" description="Disordered" evidence="1">
    <location>
        <begin position="84"/>
        <end position="107"/>
    </location>
</feature>
<proteinExistence type="predicted"/>
<dbReference type="Proteomes" id="UP001152622">
    <property type="component" value="Chromosome 2"/>
</dbReference>
<accession>A0A9Q1JA38</accession>
<sequence>MPSLSLVVTIHSVCVGHSPAQLSALSADGSVLGAQHTGVERAHLSTLQAGLEVSGELRDKDTEHGAGRGVETTIDFFLLTCRPGPVQTPASNPYRPLRDVRSTEGKT</sequence>
<evidence type="ECO:0000313" key="3">
    <source>
        <dbReference type="Proteomes" id="UP001152622"/>
    </source>
</evidence>
<evidence type="ECO:0000256" key="1">
    <source>
        <dbReference type="SAM" id="MobiDB-lite"/>
    </source>
</evidence>
<dbReference type="EMBL" id="JAINUF010000002">
    <property type="protein sequence ID" value="KAJ8376036.1"/>
    <property type="molecule type" value="Genomic_DNA"/>
</dbReference>
<protein>
    <submittedName>
        <fullName evidence="2">Uncharacterized protein</fullName>
    </submittedName>
</protein>
<feature type="compositionally biased region" description="Basic and acidic residues" evidence="1">
    <location>
        <begin position="96"/>
        <end position="107"/>
    </location>
</feature>
<comment type="caution">
    <text evidence="2">The sequence shown here is derived from an EMBL/GenBank/DDBJ whole genome shotgun (WGS) entry which is preliminary data.</text>
</comment>
<organism evidence="2 3">
    <name type="scientific">Synaphobranchus kaupii</name>
    <name type="common">Kaup's arrowtooth eel</name>
    <dbReference type="NCBI Taxonomy" id="118154"/>
    <lineage>
        <taxon>Eukaryota</taxon>
        <taxon>Metazoa</taxon>
        <taxon>Chordata</taxon>
        <taxon>Craniata</taxon>
        <taxon>Vertebrata</taxon>
        <taxon>Euteleostomi</taxon>
        <taxon>Actinopterygii</taxon>
        <taxon>Neopterygii</taxon>
        <taxon>Teleostei</taxon>
        <taxon>Anguilliformes</taxon>
        <taxon>Synaphobranchidae</taxon>
        <taxon>Synaphobranchus</taxon>
    </lineage>
</organism>
<reference evidence="2" key="1">
    <citation type="journal article" date="2023" name="Science">
        <title>Genome structures resolve the early diversification of teleost fishes.</title>
        <authorList>
            <person name="Parey E."/>
            <person name="Louis A."/>
            <person name="Montfort J."/>
            <person name="Bouchez O."/>
            <person name="Roques C."/>
            <person name="Iampietro C."/>
            <person name="Lluch J."/>
            <person name="Castinel A."/>
            <person name="Donnadieu C."/>
            <person name="Desvignes T."/>
            <person name="Floi Bucao C."/>
            <person name="Jouanno E."/>
            <person name="Wen M."/>
            <person name="Mejri S."/>
            <person name="Dirks R."/>
            <person name="Jansen H."/>
            <person name="Henkel C."/>
            <person name="Chen W.J."/>
            <person name="Zahm M."/>
            <person name="Cabau C."/>
            <person name="Klopp C."/>
            <person name="Thompson A.W."/>
            <person name="Robinson-Rechavi M."/>
            <person name="Braasch I."/>
            <person name="Lecointre G."/>
            <person name="Bobe J."/>
            <person name="Postlethwait J.H."/>
            <person name="Berthelot C."/>
            <person name="Roest Crollius H."/>
            <person name="Guiguen Y."/>
        </authorList>
    </citation>
    <scope>NUCLEOTIDE SEQUENCE</scope>
    <source>
        <strain evidence="2">WJC10195</strain>
    </source>
</reference>
<evidence type="ECO:0000313" key="2">
    <source>
        <dbReference type="EMBL" id="KAJ8376036.1"/>
    </source>
</evidence>
<gene>
    <name evidence="2" type="ORF">SKAU_G00066160</name>
</gene>
<dbReference type="AlphaFoldDB" id="A0A9Q1JA38"/>
<keyword evidence="3" id="KW-1185">Reference proteome</keyword>
<name>A0A9Q1JA38_SYNKA</name>